<feature type="transmembrane region" description="Helical" evidence="1">
    <location>
        <begin position="110"/>
        <end position="128"/>
    </location>
</feature>
<feature type="transmembrane region" description="Helical" evidence="1">
    <location>
        <begin position="50"/>
        <end position="73"/>
    </location>
</feature>
<dbReference type="KEGG" id="fmr:Fuma_00234"/>
<gene>
    <name evidence="2" type="ORF">Fuma_00234</name>
</gene>
<dbReference type="EMBL" id="CP017641">
    <property type="protein sequence ID" value="APZ90653.1"/>
    <property type="molecule type" value="Genomic_DNA"/>
</dbReference>
<proteinExistence type="predicted"/>
<reference evidence="2 3" key="1">
    <citation type="journal article" date="2016" name="Front. Microbiol.">
        <title>Fuerstia marisgermanicae gen. nov., sp. nov., an Unusual Member of the Phylum Planctomycetes from the German Wadden Sea.</title>
        <authorList>
            <person name="Kohn T."/>
            <person name="Heuer A."/>
            <person name="Jogler M."/>
            <person name="Vollmers J."/>
            <person name="Boedeker C."/>
            <person name="Bunk B."/>
            <person name="Rast P."/>
            <person name="Borchert D."/>
            <person name="Glockner I."/>
            <person name="Freese H.M."/>
            <person name="Klenk H.P."/>
            <person name="Overmann J."/>
            <person name="Kaster A.K."/>
            <person name="Rohde M."/>
            <person name="Wiegand S."/>
            <person name="Jogler C."/>
        </authorList>
    </citation>
    <scope>NUCLEOTIDE SEQUENCE [LARGE SCALE GENOMIC DNA]</scope>
    <source>
        <strain evidence="2 3">NH11</strain>
    </source>
</reference>
<sequence>MAPSVRLGCTSQDNRFSISPAVPHLQSSDDNPYAAPARIDVSKRQKPSPFFSWPVSVAAVGLGLLVASIYVGAIYNGVLASLPQHVFGVSLAAGFFLVGVGSLLEVKPMFNLGFALFLVWTTMLLKTYRQS</sequence>
<keyword evidence="1" id="KW-1133">Transmembrane helix</keyword>
<evidence type="ECO:0000313" key="2">
    <source>
        <dbReference type="EMBL" id="APZ90653.1"/>
    </source>
</evidence>
<keyword evidence="1" id="KW-0472">Membrane</keyword>
<evidence type="ECO:0000313" key="3">
    <source>
        <dbReference type="Proteomes" id="UP000187735"/>
    </source>
</evidence>
<evidence type="ECO:0000256" key="1">
    <source>
        <dbReference type="SAM" id="Phobius"/>
    </source>
</evidence>
<keyword evidence="3" id="KW-1185">Reference proteome</keyword>
<dbReference type="STRING" id="1891926.Fuma_00234"/>
<protein>
    <submittedName>
        <fullName evidence="2">Uncharacterized protein</fullName>
    </submittedName>
</protein>
<organism evidence="2 3">
    <name type="scientific">Fuerstiella marisgermanici</name>
    <dbReference type="NCBI Taxonomy" id="1891926"/>
    <lineage>
        <taxon>Bacteria</taxon>
        <taxon>Pseudomonadati</taxon>
        <taxon>Planctomycetota</taxon>
        <taxon>Planctomycetia</taxon>
        <taxon>Planctomycetales</taxon>
        <taxon>Planctomycetaceae</taxon>
        <taxon>Fuerstiella</taxon>
    </lineage>
</organism>
<keyword evidence="1" id="KW-0812">Transmembrane</keyword>
<name>A0A1P8W9B2_9PLAN</name>
<accession>A0A1P8W9B2</accession>
<dbReference type="Proteomes" id="UP000187735">
    <property type="component" value="Chromosome"/>
</dbReference>
<feature type="transmembrane region" description="Helical" evidence="1">
    <location>
        <begin position="85"/>
        <end position="104"/>
    </location>
</feature>
<dbReference type="AlphaFoldDB" id="A0A1P8W9B2"/>